<accession>A0A1Y6EA65</accession>
<keyword evidence="2" id="KW-1185">Reference proteome</keyword>
<evidence type="ECO:0000313" key="1">
    <source>
        <dbReference type="EMBL" id="SMQ59379.1"/>
    </source>
</evidence>
<evidence type="ECO:0008006" key="3">
    <source>
        <dbReference type="Google" id="ProtNLM"/>
    </source>
</evidence>
<protein>
    <recommendedName>
        <fullName evidence="3">Apea-like HEPN domain-containing protein</fullName>
    </recommendedName>
</protein>
<dbReference type="EMBL" id="FXWH01000001">
    <property type="protein sequence ID" value="SMQ59379.1"/>
    <property type="molecule type" value="Genomic_DNA"/>
</dbReference>
<sequence length="156" mass="17997">MRYEALDTAAKDAAFELFYWFARFEFALKEKSYLRDRTEGSKARPCWERFTNRYKGTYVVSSEAAELIELVPKTQYISGTGGLIWAKTKLNHCNNDLCVLVAYLKAVRNNLFHGGKSGDIELYDVKRNIRLMSLGKIILDQLACQSDIESDYKSHY</sequence>
<reference evidence="2" key="1">
    <citation type="submission" date="2017-04" db="EMBL/GenBank/DDBJ databases">
        <authorList>
            <person name="Varghese N."/>
            <person name="Submissions S."/>
        </authorList>
    </citation>
    <scope>NUCLEOTIDE SEQUENCE [LARGE SCALE GENOMIC DNA]</scope>
</reference>
<dbReference type="OrthoDB" id="9785953at2"/>
<gene>
    <name evidence="1" type="ORF">SAMN06297229_0257</name>
</gene>
<proteinExistence type="predicted"/>
<dbReference type="RefSeq" id="WP_086433449.1">
    <property type="nucleotide sequence ID" value="NZ_FXWH01000001.1"/>
</dbReference>
<name>A0A1Y6EA65_9GAMM</name>
<dbReference type="Proteomes" id="UP000194450">
    <property type="component" value="Unassembled WGS sequence"/>
</dbReference>
<evidence type="ECO:0000313" key="2">
    <source>
        <dbReference type="Proteomes" id="UP000194450"/>
    </source>
</evidence>
<dbReference type="AlphaFoldDB" id="A0A1Y6EA65"/>
<organism evidence="1 2">
    <name type="scientific">Pseudidiomarina planktonica</name>
    <dbReference type="NCBI Taxonomy" id="1323738"/>
    <lineage>
        <taxon>Bacteria</taxon>
        <taxon>Pseudomonadati</taxon>
        <taxon>Pseudomonadota</taxon>
        <taxon>Gammaproteobacteria</taxon>
        <taxon>Alteromonadales</taxon>
        <taxon>Idiomarinaceae</taxon>
        <taxon>Pseudidiomarina</taxon>
    </lineage>
</organism>